<feature type="domain" description="Response regulatory" evidence="2">
    <location>
        <begin position="5"/>
        <end position="120"/>
    </location>
</feature>
<evidence type="ECO:0000313" key="4">
    <source>
        <dbReference type="EMBL" id="MFD2262919.1"/>
    </source>
</evidence>
<dbReference type="SMART" id="SM00448">
    <property type="entry name" value="REC"/>
    <property type="match status" value="1"/>
</dbReference>
<dbReference type="CDD" id="cd00077">
    <property type="entry name" value="HDc"/>
    <property type="match status" value="1"/>
</dbReference>
<dbReference type="PROSITE" id="PS51833">
    <property type="entry name" value="HDOD"/>
    <property type="match status" value="1"/>
</dbReference>
<dbReference type="NCBIfam" id="TIGR00277">
    <property type="entry name" value="HDIG"/>
    <property type="match status" value="1"/>
</dbReference>
<dbReference type="InterPro" id="IPR006675">
    <property type="entry name" value="HDIG_dom"/>
</dbReference>
<dbReference type="CDD" id="cd17569">
    <property type="entry name" value="REC_HupR-like"/>
    <property type="match status" value="1"/>
</dbReference>
<proteinExistence type="predicted"/>
<protein>
    <submittedName>
        <fullName evidence="4">HDOD domain-containing protein</fullName>
    </submittedName>
</protein>
<keyword evidence="5" id="KW-1185">Reference proteome</keyword>
<evidence type="ECO:0000259" key="3">
    <source>
        <dbReference type="PROSITE" id="PS51833"/>
    </source>
</evidence>
<dbReference type="Proteomes" id="UP001597295">
    <property type="component" value="Unassembled WGS sequence"/>
</dbReference>
<dbReference type="InterPro" id="IPR013976">
    <property type="entry name" value="HDOD"/>
</dbReference>
<dbReference type="Gene3D" id="1.10.3210.10">
    <property type="entry name" value="Hypothetical protein af1432"/>
    <property type="match status" value="1"/>
</dbReference>
<dbReference type="InterPro" id="IPR003607">
    <property type="entry name" value="HD/PDEase_dom"/>
</dbReference>
<dbReference type="SUPFAM" id="SSF52172">
    <property type="entry name" value="CheY-like"/>
    <property type="match status" value="1"/>
</dbReference>
<feature type="modified residue" description="4-aspartylphosphate" evidence="1">
    <location>
        <position position="56"/>
    </location>
</feature>
<dbReference type="PROSITE" id="PS50110">
    <property type="entry name" value="RESPONSE_REGULATORY"/>
    <property type="match status" value="1"/>
</dbReference>
<evidence type="ECO:0000259" key="2">
    <source>
        <dbReference type="PROSITE" id="PS50110"/>
    </source>
</evidence>
<sequence length="403" mass="44310">MTKPRILFVDDEANVLNGLRRLLFAKRNDWDMQFAPSGAAALAIMAETPFDMIVSDMRMPSMDGAELLGEVMRLYPQTLRFILSGFSDDVSTTKALVRSHQLLSKPCDGKTLENRLERALAVRAHLKNESLRSVVGGLTTVPVLPKIYQQLTEALNRGETNDREIEAIVERQPILVARLLAVANSAFSGSMQSFTSAGQAIAYLGTNAVRYMALKCGMIGAMRHPTVGEFKAEAIVAHSGRVANIARLLAVRLGFDTLMVEETTVAGLLHDVGQLILMENFPDLYRDLPLPVVRNDRWLSSYERERLGASHAEVGAYVLASWGLSQWVIEAVLHHHEPAIAADIEVSPVSVVAMAERMASEPESKLTEIFGDALSPFGNTLHSLERDTRLQAAIEQARSPQPV</sequence>
<gene>
    <name evidence="4" type="ORF">ACFSM5_08470</name>
</gene>
<dbReference type="InterPro" id="IPR001789">
    <property type="entry name" value="Sig_transdc_resp-reg_receiver"/>
</dbReference>
<dbReference type="Gene3D" id="3.40.50.2300">
    <property type="match status" value="1"/>
</dbReference>
<dbReference type="RefSeq" id="WP_379875888.1">
    <property type="nucleotide sequence ID" value="NZ_JBHUIP010000006.1"/>
</dbReference>
<dbReference type="InterPro" id="IPR052340">
    <property type="entry name" value="RNase_Y/CdgJ"/>
</dbReference>
<comment type="caution">
    <text evidence="4">The sequence shown here is derived from an EMBL/GenBank/DDBJ whole genome shotgun (WGS) entry which is preliminary data.</text>
</comment>
<dbReference type="InterPro" id="IPR011006">
    <property type="entry name" value="CheY-like_superfamily"/>
</dbReference>
<dbReference type="Pfam" id="PF08668">
    <property type="entry name" value="HDOD"/>
    <property type="match status" value="1"/>
</dbReference>
<dbReference type="PANTHER" id="PTHR33525">
    <property type="match status" value="1"/>
</dbReference>
<dbReference type="PANTHER" id="PTHR33525:SF3">
    <property type="entry name" value="RIBONUCLEASE Y"/>
    <property type="match status" value="1"/>
</dbReference>
<name>A0ABW5DSU2_9PROT</name>
<evidence type="ECO:0000313" key="5">
    <source>
        <dbReference type="Proteomes" id="UP001597295"/>
    </source>
</evidence>
<evidence type="ECO:0000256" key="1">
    <source>
        <dbReference type="PROSITE-ProRule" id="PRU00169"/>
    </source>
</evidence>
<keyword evidence="1" id="KW-0597">Phosphoprotein</keyword>
<organism evidence="4 5">
    <name type="scientific">Lacibacterium aquatile</name>
    <dbReference type="NCBI Taxonomy" id="1168082"/>
    <lineage>
        <taxon>Bacteria</taxon>
        <taxon>Pseudomonadati</taxon>
        <taxon>Pseudomonadota</taxon>
        <taxon>Alphaproteobacteria</taxon>
        <taxon>Rhodospirillales</taxon>
        <taxon>Rhodospirillaceae</taxon>
    </lineage>
</organism>
<accession>A0ABW5DSU2</accession>
<reference evidence="5" key="1">
    <citation type="journal article" date="2019" name="Int. J. Syst. Evol. Microbiol.">
        <title>The Global Catalogue of Microorganisms (GCM) 10K type strain sequencing project: providing services to taxonomists for standard genome sequencing and annotation.</title>
        <authorList>
            <consortium name="The Broad Institute Genomics Platform"/>
            <consortium name="The Broad Institute Genome Sequencing Center for Infectious Disease"/>
            <person name="Wu L."/>
            <person name="Ma J."/>
        </authorList>
    </citation>
    <scope>NUCLEOTIDE SEQUENCE [LARGE SCALE GENOMIC DNA]</scope>
    <source>
        <strain evidence="5">CGMCC 1.19062</strain>
    </source>
</reference>
<feature type="domain" description="HDOD" evidence="3">
    <location>
        <begin position="141"/>
        <end position="338"/>
    </location>
</feature>
<dbReference type="SUPFAM" id="SSF109604">
    <property type="entry name" value="HD-domain/PDEase-like"/>
    <property type="match status" value="1"/>
</dbReference>
<dbReference type="Pfam" id="PF00072">
    <property type="entry name" value="Response_reg"/>
    <property type="match status" value="1"/>
</dbReference>
<dbReference type="EMBL" id="JBHUIP010000006">
    <property type="protein sequence ID" value="MFD2262919.1"/>
    <property type="molecule type" value="Genomic_DNA"/>
</dbReference>